<comment type="similarity">
    <text evidence="1">Belongs to the SlyX family.</text>
</comment>
<dbReference type="PANTHER" id="PTHR36508:SF1">
    <property type="entry name" value="PROTEIN SLYX"/>
    <property type="match status" value="1"/>
</dbReference>
<dbReference type="PANTHER" id="PTHR36508">
    <property type="entry name" value="PROTEIN SLYX"/>
    <property type="match status" value="1"/>
</dbReference>
<dbReference type="EMBL" id="CP039852">
    <property type="protein sequence ID" value="QCZ95011.1"/>
    <property type="molecule type" value="Genomic_DNA"/>
</dbReference>
<dbReference type="Pfam" id="PF04102">
    <property type="entry name" value="SlyX"/>
    <property type="match status" value="1"/>
</dbReference>
<proteinExistence type="inferred from homology"/>
<accession>A0A5B7YH86</accession>
<dbReference type="KEGG" id="salk:FBQ74_16680"/>
<dbReference type="OrthoDB" id="5771733at2"/>
<evidence type="ECO:0000313" key="3">
    <source>
        <dbReference type="EMBL" id="QCZ95011.1"/>
    </source>
</evidence>
<keyword evidence="2" id="KW-0175">Coiled coil</keyword>
<keyword evidence="4" id="KW-1185">Reference proteome</keyword>
<dbReference type="Gene3D" id="1.20.5.300">
    <property type="match status" value="1"/>
</dbReference>
<dbReference type="InterPro" id="IPR007236">
    <property type="entry name" value="SlyX"/>
</dbReference>
<evidence type="ECO:0000256" key="2">
    <source>
        <dbReference type="SAM" id="Coils"/>
    </source>
</evidence>
<evidence type="ECO:0000313" key="4">
    <source>
        <dbReference type="Proteomes" id="UP000304912"/>
    </source>
</evidence>
<organism evidence="3 4">
    <name type="scientific">Salinimonas iocasae</name>
    <dbReference type="NCBI Taxonomy" id="2572577"/>
    <lineage>
        <taxon>Bacteria</taxon>
        <taxon>Pseudomonadati</taxon>
        <taxon>Pseudomonadota</taxon>
        <taxon>Gammaproteobacteria</taxon>
        <taxon>Alteromonadales</taxon>
        <taxon>Alteromonadaceae</taxon>
        <taxon>Alteromonas/Salinimonas group</taxon>
        <taxon>Salinimonas</taxon>
    </lineage>
</organism>
<dbReference type="HAMAP" id="MF_00715">
    <property type="entry name" value="SlyX"/>
    <property type="match status" value="1"/>
</dbReference>
<sequence>MSENNEIHSLSDALQAIAELQTKVAFQDHTIEELNDALTGQQYQIEKLQVQTRHLLDKLKAMEPSNVARLSEETPPPHY</sequence>
<evidence type="ECO:0000256" key="1">
    <source>
        <dbReference type="HAMAP-Rule" id="MF_00715"/>
    </source>
</evidence>
<dbReference type="AlphaFoldDB" id="A0A5B7YH86"/>
<feature type="coiled-coil region" evidence="2">
    <location>
        <begin position="17"/>
        <end position="51"/>
    </location>
</feature>
<dbReference type="RefSeq" id="WP_139757741.1">
    <property type="nucleotide sequence ID" value="NZ_CP039852.1"/>
</dbReference>
<reference evidence="3 4" key="1">
    <citation type="submission" date="2019-04" db="EMBL/GenBank/DDBJ databases">
        <title>Salinimonas iocasae sp. nov., a halophilic bacterium isolated from the outer tube casing of tubeworms in Okinawa Trough.</title>
        <authorList>
            <person name="Zhang H."/>
            <person name="Wang H."/>
            <person name="Li C."/>
        </authorList>
    </citation>
    <scope>NUCLEOTIDE SEQUENCE [LARGE SCALE GENOMIC DNA]</scope>
    <source>
        <strain evidence="3 4">KX18D6</strain>
    </source>
</reference>
<protein>
    <recommendedName>
        <fullName evidence="1">Protein SlyX homolog</fullName>
    </recommendedName>
</protein>
<name>A0A5B7YH86_9ALTE</name>
<dbReference type="Proteomes" id="UP000304912">
    <property type="component" value="Chromosome"/>
</dbReference>
<gene>
    <name evidence="1" type="primary">slyX</name>
    <name evidence="3" type="ORF">FBQ74_16680</name>
</gene>